<evidence type="ECO:0000313" key="2">
    <source>
        <dbReference type="Proteomes" id="UP000053477"/>
    </source>
</evidence>
<dbReference type="EMBL" id="KQ085930">
    <property type="protein sequence ID" value="KLO15422.1"/>
    <property type="molecule type" value="Genomic_DNA"/>
</dbReference>
<accession>A0A0H2RV29</accession>
<proteinExistence type="predicted"/>
<protein>
    <submittedName>
        <fullName evidence="1">Uncharacterized protein</fullName>
    </submittedName>
</protein>
<dbReference type="InParanoid" id="A0A0H2RV29"/>
<gene>
    <name evidence="1" type="ORF">SCHPADRAFT_995904</name>
</gene>
<dbReference type="AlphaFoldDB" id="A0A0H2RV29"/>
<organism evidence="1 2">
    <name type="scientific">Schizopora paradoxa</name>
    <dbReference type="NCBI Taxonomy" id="27342"/>
    <lineage>
        <taxon>Eukaryota</taxon>
        <taxon>Fungi</taxon>
        <taxon>Dikarya</taxon>
        <taxon>Basidiomycota</taxon>
        <taxon>Agaricomycotina</taxon>
        <taxon>Agaricomycetes</taxon>
        <taxon>Hymenochaetales</taxon>
        <taxon>Schizoporaceae</taxon>
        <taxon>Schizopora</taxon>
    </lineage>
</organism>
<reference evidence="1 2" key="1">
    <citation type="submission" date="2015-04" db="EMBL/GenBank/DDBJ databases">
        <title>Complete genome sequence of Schizopora paradoxa KUC8140, a cosmopolitan wood degrader in East Asia.</title>
        <authorList>
            <consortium name="DOE Joint Genome Institute"/>
            <person name="Min B."/>
            <person name="Park H."/>
            <person name="Jang Y."/>
            <person name="Kim J.-J."/>
            <person name="Kim K.H."/>
            <person name="Pangilinan J."/>
            <person name="Lipzen A."/>
            <person name="Riley R."/>
            <person name="Grigoriev I.V."/>
            <person name="Spatafora J.W."/>
            <person name="Choi I.-G."/>
        </authorList>
    </citation>
    <scope>NUCLEOTIDE SEQUENCE [LARGE SCALE GENOMIC DNA]</scope>
    <source>
        <strain evidence="1 2">KUC8140</strain>
    </source>
</reference>
<dbReference type="OrthoDB" id="3365698at2759"/>
<name>A0A0H2RV29_9AGAM</name>
<keyword evidence="2" id="KW-1185">Reference proteome</keyword>
<evidence type="ECO:0000313" key="1">
    <source>
        <dbReference type="EMBL" id="KLO15422.1"/>
    </source>
</evidence>
<dbReference type="Proteomes" id="UP000053477">
    <property type="component" value="Unassembled WGS sequence"/>
</dbReference>
<sequence>MASTQTKDLNLKDLTYLVGVLQRLDGLGGKLDGEGDREVWHDISMPHSLERHQDAKKALAQMKAALKTLGAVTSSLEHSIQALSRDCIEEERAIGFASLPDEDLVHIFESYCEEYIRLYDHDLEGSIDSPMVLGRVCTRFRRIVLRIPSLWACVSSRFSSERISMLKRRCRNPIVFLKSETGSKQEIVDFIKELHPINQWYALNLDYDVEEDGSALFESLKLEATEPFDSLKKLSIRYTLLLPDDDDPLPTYMKKFDKIVSEWYMPSLESLELTNVLPSRKIQCPALKSCRIVLGIITDLGRLHDFIHSYSLASIDSLTVVFIRTETVNANLETRQHTFFKLKFLELEVELDPDTDPKVLKLFMGMIDAPILESLKINLTCRQHDDMNTLSRWLDAVFKPSEGVIRTFPNVLKYEISVQTPGLPELHYVPMLRALPSLTSLTMSIPGFRIPNFSNLRNRYKCIQELESISLRTCLSPGSENVPQYLSYLGKGEKLEEIKKVQLYGCCGLREQKEELTSLLGEKLAWAC</sequence>